<dbReference type="AlphaFoldDB" id="A4X032"/>
<dbReference type="EMBL" id="CP000663">
    <property type="protein sequence ID" value="ABP72996.1"/>
    <property type="molecule type" value="Genomic_DNA"/>
</dbReference>
<evidence type="ECO:0000313" key="1">
    <source>
        <dbReference type="EMBL" id="ABP72996.1"/>
    </source>
</evidence>
<name>A4X032_CERS5</name>
<sequence>MTAMETPRFKGEISAQDDLRTNAKGGSFAAILKKRLATALGLADAPGGQTQILAAATVEIDSAHRLLLMTAKESFGTTIQVRRTGKHSVELSVLEEETDEIDEVAASFVEFKKKLFARGRLNLTAPMDADAFEALADHALAEAQARHRAG</sequence>
<organism evidence="1">
    <name type="scientific">Cereibacter sphaeroides (strain ATCC 17025 / ATH 2.4.3)</name>
    <name type="common">Rhodobacter sphaeroides</name>
    <dbReference type="NCBI Taxonomy" id="349102"/>
    <lineage>
        <taxon>Bacteria</taxon>
        <taxon>Pseudomonadati</taxon>
        <taxon>Pseudomonadota</taxon>
        <taxon>Alphaproteobacteria</taxon>
        <taxon>Rhodobacterales</taxon>
        <taxon>Paracoccaceae</taxon>
        <taxon>Cereibacter</taxon>
    </lineage>
</organism>
<dbReference type="KEGG" id="rsq:Rsph17025_4145"/>
<keyword evidence="1" id="KW-0614">Plasmid</keyword>
<protein>
    <submittedName>
        <fullName evidence="1">Uncharacterized protein</fullName>
    </submittedName>
</protein>
<proteinExistence type="predicted"/>
<dbReference type="BioCyc" id="RSPH349102:G1G8M-4278-MONOMER"/>
<gene>
    <name evidence="1" type="ordered locus">Rsph17025_4145</name>
</gene>
<geneLocation type="plasmid" evidence="1">
    <name>pRSPA02</name>
</geneLocation>
<reference evidence="1" key="1">
    <citation type="submission" date="2007-04" db="EMBL/GenBank/DDBJ databases">
        <title>Complete sequence of plasmid pRSPA02 of Rhodobacter sphaeroides ATCC 17025.</title>
        <authorList>
            <consortium name="US DOE Joint Genome Institute"/>
            <person name="Copeland A."/>
            <person name="Lucas S."/>
            <person name="Lapidus A."/>
            <person name="Barry K."/>
            <person name="Detter J.C."/>
            <person name="Glavina del Rio T."/>
            <person name="Hammon N."/>
            <person name="Israni S."/>
            <person name="Dalin E."/>
            <person name="Tice H."/>
            <person name="Pitluck S."/>
            <person name="Chertkov O."/>
            <person name="Brettin T."/>
            <person name="Bruce D."/>
            <person name="Han C."/>
            <person name="Schmutz J."/>
            <person name="Larimer F."/>
            <person name="Land M."/>
            <person name="Hauser L."/>
            <person name="Kyrpides N."/>
            <person name="Kim E."/>
            <person name="Richardson P."/>
            <person name="Mackenzie C."/>
            <person name="Choudhary M."/>
            <person name="Donohue T.J."/>
            <person name="Kaplan S."/>
        </authorList>
    </citation>
    <scope>NUCLEOTIDE SEQUENCE [LARGE SCALE GENOMIC DNA]</scope>
    <source>
        <strain evidence="1">ATCC 17025</strain>
        <plasmid evidence="1">pRSPA02</plasmid>
    </source>
</reference>
<accession>A4X032</accession>
<dbReference type="HOGENOM" id="CLU_1739134_0_0_5"/>